<accession>A0A0G2HH75</accession>
<evidence type="ECO:0000313" key="2">
    <source>
        <dbReference type="EMBL" id="KKY34413.1"/>
    </source>
</evidence>
<dbReference type="AlphaFoldDB" id="A0A0G2HH75"/>
<reference evidence="2 3" key="1">
    <citation type="submission" date="2015-05" db="EMBL/GenBank/DDBJ databases">
        <title>Distinctive expansion of gene families associated with plant cell wall degradation and secondary metabolism in the genomes of grapevine trunk pathogens.</title>
        <authorList>
            <person name="Lawrence D.P."/>
            <person name="Travadon R."/>
            <person name="Rolshausen P.E."/>
            <person name="Baumgartner K."/>
        </authorList>
    </citation>
    <scope>NUCLEOTIDE SEQUENCE [LARGE SCALE GENOMIC DNA]</scope>
    <source>
        <strain evidence="2">DA912</strain>
    </source>
</reference>
<sequence>MLRAHQDQENLVSIHQANAATKQHGTTRTLQPKTPGARFPKTPLKVPLNDENEVRGLGGKSILTNKTKGDRAQWQTPAVLGDKTTNTKPRQQAVGKTPAIGDIEKSQDITSDPLSTEPDTNPPPPEPLPYESDVWPDGVLTFDGIRPQNRLRGHFDYYHNRKDENGTTRIDREMEAAKVRRHKEAEAKIREDMEQGFKWDLGLQTPRSPWRNDKGPIDHYLKTGSFSIGDGRQDLDDVDDESSAKAPGTQNGCSY</sequence>
<reference evidence="2 3" key="2">
    <citation type="submission" date="2015-05" db="EMBL/GenBank/DDBJ databases">
        <authorList>
            <person name="Morales-Cruz A."/>
            <person name="Amrine K.C."/>
            <person name="Cantu D."/>
        </authorList>
    </citation>
    <scope>NUCLEOTIDE SEQUENCE [LARGE SCALE GENOMIC DNA]</scope>
    <source>
        <strain evidence="2">DA912</strain>
    </source>
</reference>
<proteinExistence type="predicted"/>
<dbReference type="EMBL" id="LCUC01000207">
    <property type="protein sequence ID" value="KKY34413.1"/>
    <property type="molecule type" value="Genomic_DNA"/>
</dbReference>
<evidence type="ECO:0000313" key="3">
    <source>
        <dbReference type="Proteomes" id="UP000034680"/>
    </source>
</evidence>
<feature type="compositionally biased region" description="Polar residues" evidence="1">
    <location>
        <begin position="17"/>
        <end position="32"/>
    </location>
</feature>
<comment type="caution">
    <text evidence="2">The sequence shown here is derived from an EMBL/GenBank/DDBJ whole genome shotgun (WGS) entry which is preliminary data.</text>
</comment>
<gene>
    <name evidence="2" type="ORF">UCDDA912_g05662</name>
</gene>
<name>A0A0G2HH75_9PEZI</name>
<dbReference type="Proteomes" id="UP000034680">
    <property type="component" value="Unassembled WGS sequence"/>
</dbReference>
<feature type="region of interest" description="Disordered" evidence="1">
    <location>
        <begin position="17"/>
        <end position="53"/>
    </location>
</feature>
<feature type="region of interest" description="Disordered" evidence="1">
    <location>
        <begin position="223"/>
        <end position="255"/>
    </location>
</feature>
<evidence type="ECO:0000256" key="1">
    <source>
        <dbReference type="SAM" id="MobiDB-lite"/>
    </source>
</evidence>
<feature type="region of interest" description="Disordered" evidence="1">
    <location>
        <begin position="81"/>
        <end position="131"/>
    </location>
</feature>
<protein>
    <submittedName>
        <fullName evidence="2">Uncharacterized protein</fullName>
    </submittedName>
</protein>
<dbReference type="OrthoDB" id="5327145at2759"/>
<organism evidence="2 3">
    <name type="scientific">Diaporthe ampelina</name>
    <dbReference type="NCBI Taxonomy" id="1214573"/>
    <lineage>
        <taxon>Eukaryota</taxon>
        <taxon>Fungi</taxon>
        <taxon>Dikarya</taxon>
        <taxon>Ascomycota</taxon>
        <taxon>Pezizomycotina</taxon>
        <taxon>Sordariomycetes</taxon>
        <taxon>Sordariomycetidae</taxon>
        <taxon>Diaporthales</taxon>
        <taxon>Diaporthaceae</taxon>
        <taxon>Diaporthe</taxon>
    </lineage>
</organism>
<keyword evidence="3" id="KW-1185">Reference proteome</keyword>